<feature type="signal peptide" evidence="1">
    <location>
        <begin position="1"/>
        <end position="21"/>
    </location>
</feature>
<evidence type="ECO:0000313" key="2">
    <source>
        <dbReference type="EMBL" id="TDD96356.1"/>
    </source>
</evidence>
<reference evidence="2 3" key="1">
    <citation type="submission" date="2019-03" db="EMBL/GenBank/DDBJ databases">
        <title>Draft genome sequences of novel Actinobacteria.</title>
        <authorList>
            <person name="Sahin N."/>
            <person name="Ay H."/>
            <person name="Saygin H."/>
        </authorList>
    </citation>
    <scope>NUCLEOTIDE SEQUENCE [LARGE SCALE GENOMIC DNA]</scope>
    <source>
        <strain evidence="2 3">H3C3</strain>
    </source>
</reference>
<dbReference type="RefSeq" id="WP_131889282.1">
    <property type="nucleotide sequence ID" value="NZ_SMKU01000007.1"/>
</dbReference>
<evidence type="ECO:0000256" key="1">
    <source>
        <dbReference type="SAM" id="SignalP"/>
    </source>
</evidence>
<dbReference type="EMBL" id="SMKU01000007">
    <property type="protein sequence ID" value="TDD96356.1"/>
    <property type="molecule type" value="Genomic_DNA"/>
</dbReference>
<evidence type="ECO:0000313" key="3">
    <source>
        <dbReference type="Proteomes" id="UP000294513"/>
    </source>
</evidence>
<dbReference type="AlphaFoldDB" id="A0A4R5CC40"/>
<keyword evidence="3" id="KW-1185">Reference proteome</keyword>
<keyword evidence="1" id="KW-0732">Signal</keyword>
<feature type="chain" id="PRO_5038961303" evidence="1">
    <location>
        <begin position="22"/>
        <end position="159"/>
    </location>
</feature>
<sequence>MMHPAPAVALLLSHLMLPVPASPADLAGAEPLSLQAGTLAMSGLRFDGVVTLPTPRGSADLLQFSMDQAELNQVKAQVSGRHGRWTLDAASLSLHGGVVLRTARFSARLAGLLPLTFTPANPPPLVLPSMSFDHVEVEDVHLDAERTTAQRLLIAIDRG</sequence>
<dbReference type="OrthoDB" id="3535986at2"/>
<accession>A0A4R5CC40</accession>
<comment type="caution">
    <text evidence="2">The sequence shown here is derived from an EMBL/GenBank/DDBJ whole genome shotgun (WGS) entry which is preliminary data.</text>
</comment>
<name>A0A4R5CC40_9ACTN</name>
<proteinExistence type="predicted"/>
<dbReference type="Proteomes" id="UP000294513">
    <property type="component" value="Unassembled WGS sequence"/>
</dbReference>
<protein>
    <submittedName>
        <fullName evidence="2">Uncharacterized protein</fullName>
    </submittedName>
</protein>
<organism evidence="2 3">
    <name type="scientific">Actinomadura rubrisoli</name>
    <dbReference type="NCBI Taxonomy" id="2530368"/>
    <lineage>
        <taxon>Bacteria</taxon>
        <taxon>Bacillati</taxon>
        <taxon>Actinomycetota</taxon>
        <taxon>Actinomycetes</taxon>
        <taxon>Streptosporangiales</taxon>
        <taxon>Thermomonosporaceae</taxon>
        <taxon>Actinomadura</taxon>
    </lineage>
</organism>
<gene>
    <name evidence="2" type="ORF">E1298_03565</name>
</gene>